<dbReference type="InterPro" id="IPR050312">
    <property type="entry name" value="IolE/XylAMocC-like"/>
</dbReference>
<dbReference type="InterPro" id="IPR013022">
    <property type="entry name" value="Xyl_isomerase-like_TIM-brl"/>
</dbReference>
<dbReference type="PANTHER" id="PTHR12110:SF41">
    <property type="entry name" value="INOSOSE DEHYDRATASE"/>
    <property type="match status" value="1"/>
</dbReference>
<dbReference type="GO" id="GO:0016853">
    <property type="term" value="F:isomerase activity"/>
    <property type="evidence" value="ECO:0007669"/>
    <property type="project" value="UniProtKB-KW"/>
</dbReference>
<dbReference type="Gene3D" id="3.20.20.150">
    <property type="entry name" value="Divalent-metal-dependent TIM barrel enzymes"/>
    <property type="match status" value="1"/>
</dbReference>
<dbReference type="InterPro" id="IPR036237">
    <property type="entry name" value="Xyl_isomerase-like_sf"/>
</dbReference>
<evidence type="ECO:0000259" key="1">
    <source>
        <dbReference type="Pfam" id="PF01261"/>
    </source>
</evidence>
<evidence type="ECO:0000313" key="3">
    <source>
        <dbReference type="Proteomes" id="UP000515789"/>
    </source>
</evidence>
<name>A0A7G5MQW1_9FIRM</name>
<dbReference type="EMBL" id="CP039126">
    <property type="protein sequence ID" value="QMW77004.1"/>
    <property type="molecule type" value="Genomic_DNA"/>
</dbReference>
<dbReference type="PANTHER" id="PTHR12110">
    <property type="entry name" value="HYDROXYPYRUVATE ISOMERASE"/>
    <property type="match status" value="1"/>
</dbReference>
<gene>
    <name evidence="2" type="ORF">E5259_04975</name>
</gene>
<keyword evidence="2" id="KW-0413">Isomerase</keyword>
<reference evidence="2 3" key="1">
    <citation type="submission" date="2019-04" db="EMBL/GenBank/DDBJ databases">
        <authorList>
            <person name="Schori C."/>
            <person name="Ahrens C."/>
        </authorList>
    </citation>
    <scope>NUCLEOTIDE SEQUENCE [LARGE SCALE GENOMIC DNA]</scope>
    <source>
        <strain evidence="2 3">DSM 2950</strain>
    </source>
</reference>
<organism evidence="2 3">
    <name type="scientific">Blautia producta</name>
    <dbReference type="NCBI Taxonomy" id="33035"/>
    <lineage>
        <taxon>Bacteria</taxon>
        <taxon>Bacillati</taxon>
        <taxon>Bacillota</taxon>
        <taxon>Clostridia</taxon>
        <taxon>Lachnospirales</taxon>
        <taxon>Lachnospiraceae</taxon>
        <taxon>Blautia</taxon>
    </lineage>
</organism>
<protein>
    <submittedName>
        <fullName evidence="2">Sugar phosphate isomerase/epimerase</fullName>
    </submittedName>
</protein>
<feature type="domain" description="Xylose isomerase-like TIM barrel" evidence="1">
    <location>
        <begin position="43"/>
        <end position="270"/>
    </location>
</feature>
<accession>A0A7G5MQW1</accession>
<dbReference type="AlphaFoldDB" id="A0A7G5MQW1"/>
<evidence type="ECO:0000313" key="2">
    <source>
        <dbReference type="EMBL" id="QMW77004.1"/>
    </source>
</evidence>
<sequence length="290" mass="33954">MRLINHDKTFYQKAKGKWLMEIGYTVWEWGLETENDLKTALNDLKELGYHNFENFIGMADLYEGREEEFNRLAKDYGLKFIALYNYIRDMDADNVEEAKKYLEFCKKTGAKVMNIQAPARDGKPSEEHLLKLSGILDEIGRMAQDYGVALCLHPHFQMTVEQEDEIDFVAEHTNPEYVKFCFDTAHTVLAGIDFQKLFEKYKGRIGCIHLKDQDTEVDVKDYRQKWIHEWDRHQRFYELGTKGIDFPKVLKLLENTGYDGYLVIENDTPTVSNYEGAKTNREYAVRVLGL</sequence>
<dbReference type="Pfam" id="PF01261">
    <property type="entry name" value="AP_endonuc_2"/>
    <property type="match status" value="1"/>
</dbReference>
<dbReference type="SUPFAM" id="SSF51658">
    <property type="entry name" value="Xylose isomerase-like"/>
    <property type="match status" value="1"/>
</dbReference>
<dbReference type="Proteomes" id="UP000515789">
    <property type="component" value="Chromosome"/>
</dbReference>
<proteinExistence type="predicted"/>